<dbReference type="RefSeq" id="WP_058076804.1">
    <property type="nucleotide sequence ID" value="NZ_DALZRK010000006.1"/>
</dbReference>
<keyword evidence="1" id="KW-0645">Protease</keyword>
<accession>A0AA41WCV5</accession>
<reference evidence="7" key="1">
    <citation type="submission" date="2022-06" db="EMBL/GenBank/DDBJ databases">
        <title>Detection of beta-lactamases in bacteria of animal origin.</title>
        <authorList>
            <person name="Mlynarcik P."/>
            <person name="Zdarska V."/>
            <person name="Chudobova H."/>
            <person name="Prochazkova P."/>
            <person name="Hricova K."/>
            <person name="Mezerova K."/>
            <person name="Bardon J."/>
            <person name="Dolejska M."/>
            <person name="Sukkar I."/>
            <person name="Kolar M."/>
        </authorList>
    </citation>
    <scope>NUCLEOTIDE SEQUENCE</scope>
    <source>
        <strain evidence="7">S 300-3</strain>
    </source>
</reference>
<dbReference type="PANTHER" id="PTHR30471">
    <property type="entry name" value="DNA REPAIR PROTEIN RADC"/>
    <property type="match status" value="1"/>
</dbReference>
<dbReference type="AlphaFoldDB" id="A0AA41WCV5"/>
<dbReference type="PROSITE" id="PS01302">
    <property type="entry name" value="UPF0758"/>
    <property type="match status" value="1"/>
</dbReference>
<dbReference type="PANTHER" id="PTHR30471:SF6">
    <property type="entry name" value="UPF0758 PROTEIN VC_0510"/>
    <property type="match status" value="1"/>
</dbReference>
<dbReference type="NCBIfam" id="TIGR00608">
    <property type="entry name" value="radc"/>
    <property type="match status" value="1"/>
</dbReference>
<proteinExistence type="predicted"/>
<keyword evidence="5" id="KW-0482">Metalloprotease</keyword>
<sequence>MSQFTFESSLLVRDAEGHYLPATADQILEAARRIVDLKVQRGAPFNAPEVVKEYLGAKLAGFEHEVFAVLFLDNRHRLIDYVEMFRGTIDSASVYPREVVKEALKRNAAAVILSHNHPSGNAEPSQADRTLTGRLKDALGLVDVRTLDHIVVAGLERVSFAELGLL</sequence>
<dbReference type="Proteomes" id="UP001165292">
    <property type="component" value="Unassembled WGS sequence"/>
</dbReference>
<dbReference type="GO" id="GO:0006508">
    <property type="term" value="P:proteolysis"/>
    <property type="evidence" value="ECO:0007669"/>
    <property type="project" value="UniProtKB-KW"/>
</dbReference>
<evidence type="ECO:0000256" key="4">
    <source>
        <dbReference type="ARBA" id="ARBA00022833"/>
    </source>
</evidence>
<keyword evidence="4" id="KW-0862">Zinc</keyword>
<dbReference type="InterPro" id="IPR020891">
    <property type="entry name" value="UPF0758_CS"/>
</dbReference>
<dbReference type="GO" id="GO:0008237">
    <property type="term" value="F:metallopeptidase activity"/>
    <property type="evidence" value="ECO:0007669"/>
    <property type="project" value="UniProtKB-KW"/>
</dbReference>
<gene>
    <name evidence="7" type="primary">radC</name>
    <name evidence="7" type="ORF">NJF43_00525</name>
</gene>
<dbReference type="Gene3D" id="3.40.140.10">
    <property type="entry name" value="Cytidine Deaminase, domain 2"/>
    <property type="match status" value="1"/>
</dbReference>
<dbReference type="EMBL" id="JAMYBS010000001">
    <property type="protein sequence ID" value="MCO7543239.1"/>
    <property type="molecule type" value="Genomic_DNA"/>
</dbReference>
<evidence type="ECO:0000256" key="2">
    <source>
        <dbReference type="ARBA" id="ARBA00022723"/>
    </source>
</evidence>
<keyword evidence="2" id="KW-0479">Metal-binding</keyword>
<organism evidence="7 8">
    <name type="scientific">Stutzerimonas nitrititolerans</name>
    <dbReference type="NCBI Taxonomy" id="2482751"/>
    <lineage>
        <taxon>Bacteria</taxon>
        <taxon>Pseudomonadati</taxon>
        <taxon>Pseudomonadota</taxon>
        <taxon>Gammaproteobacteria</taxon>
        <taxon>Pseudomonadales</taxon>
        <taxon>Pseudomonadaceae</taxon>
        <taxon>Stutzerimonas</taxon>
    </lineage>
</organism>
<evidence type="ECO:0000256" key="1">
    <source>
        <dbReference type="ARBA" id="ARBA00022670"/>
    </source>
</evidence>
<feature type="domain" description="MPN" evidence="6">
    <location>
        <begin position="44"/>
        <end position="166"/>
    </location>
</feature>
<dbReference type="Pfam" id="PF04002">
    <property type="entry name" value="RadC"/>
    <property type="match status" value="1"/>
</dbReference>
<evidence type="ECO:0000256" key="5">
    <source>
        <dbReference type="ARBA" id="ARBA00023049"/>
    </source>
</evidence>
<dbReference type="CDD" id="cd08071">
    <property type="entry name" value="MPN_DUF2466"/>
    <property type="match status" value="1"/>
</dbReference>
<dbReference type="InterPro" id="IPR025657">
    <property type="entry name" value="RadC_JAB"/>
</dbReference>
<dbReference type="PROSITE" id="PS50249">
    <property type="entry name" value="MPN"/>
    <property type="match status" value="1"/>
</dbReference>
<dbReference type="GO" id="GO:0046872">
    <property type="term" value="F:metal ion binding"/>
    <property type="evidence" value="ECO:0007669"/>
    <property type="project" value="UniProtKB-KW"/>
</dbReference>
<protein>
    <submittedName>
        <fullName evidence="7">DNA repair protein RadC</fullName>
    </submittedName>
</protein>
<evidence type="ECO:0000256" key="3">
    <source>
        <dbReference type="ARBA" id="ARBA00022801"/>
    </source>
</evidence>
<comment type="caution">
    <text evidence="7">The sequence shown here is derived from an EMBL/GenBank/DDBJ whole genome shotgun (WGS) entry which is preliminary data.</text>
</comment>
<keyword evidence="3" id="KW-0378">Hydrolase</keyword>
<evidence type="ECO:0000259" key="6">
    <source>
        <dbReference type="PROSITE" id="PS50249"/>
    </source>
</evidence>
<evidence type="ECO:0000313" key="7">
    <source>
        <dbReference type="EMBL" id="MCO7543239.1"/>
    </source>
</evidence>
<dbReference type="SUPFAM" id="SSF102712">
    <property type="entry name" value="JAB1/MPN domain"/>
    <property type="match status" value="1"/>
</dbReference>
<name>A0AA41WCV5_9GAMM</name>
<dbReference type="InterPro" id="IPR037518">
    <property type="entry name" value="MPN"/>
</dbReference>
<dbReference type="InterPro" id="IPR001405">
    <property type="entry name" value="UPF0758"/>
</dbReference>
<evidence type="ECO:0000313" key="8">
    <source>
        <dbReference type="Proteomes" id="UP001165292"/>
    </source>
</evidence>